<protein>
    <submittedName>
        <fullName evidence="1">Uncharacterized protein</fullName>
    </submittedName>
</protein>
<name>A0A0A8XQ76_ARUDO</name>
<dbReference type="EMBL" id="GBRH01281901">
    <property type="protein sequence ID" value="JAD15994.1"/>
    <property type="molecule type" value="Transcribed_RNA"/>
</dbReference>
<proteinExistence type="predicted"/>
<sequence>MWLGRARGGCEEEDMQELSDDLCAPISKHVEVKFYWTTYVQESPPVGHPIDLGRPACQLISCLVVGCLRRE</sequence>
<reference evidence="1" key="2">
    <citation type="journal article" date="2015" name="Data Brief">
        <title>Shoot transcriptome of the giant reed, Arundo donax.</title>
        <authorList>
            <person name="Barrero R.A."/>
            <person name="Guerrero F.D."/>
            <person name="Moolhuijzen P."/>
            <person name="Goolsby J.A."/>
            <person name="Tidwell J."/>
            <person name="Bellgard S.E."/>
            <person name="Bellgard M.I."/>
        </authorList>
    </citation>
    <scope>NUCLEOTIDE SEQUENCE</scope>
    <source>
        <tissue evidence="1">Shoot tissue taken approximately 20 cm above the soil surface</tissue>
    </source>
</reference>
<organism evidence="1">
    <name type="scientific">Arundo donax</name>
    <name type="common">Giant reed</name>
    <name type="synonym">Donax arundinaceus</name>
    <dbReference type="NCBI Taxonomy" id="35708"/>
    <lineage>
        <taxon>Eukaryota</taxon>
        <taxon>Viridiplantae</taxon>
        <taxon>Streptophyta</taxon>
        <taxon>Embryophyta</taxon>
        <taxon>Tracheophyta</taxon>
        <taxon>Spermatophyta</taxon>
        <taxon>Magnoliopsida</taxon>
        <taxon>Liliopsida</taxon>
        <taxon>Poales</taxon>
        <taxon>Poaceae</taxon>
        <taxon>PACMAD clade</taxon>
        <taxon>Arundinoideae</taxon>
        <taxon>Arundineae</taxon>
        <taxon>Arundo</taxon>
    </lineage>
</organism>
<reference evidence="1" key="1">
    <citation type="submission" date="2014-09" db="EMBL/GenBank/DDBJ databases">
        <authorList>
            <person name="Magalhaes I.L.F."/>
            <person name="Oliveira U."/>
            <person name="Santos F.R."/>
            <person name="Vidigal T.H.D.A."/>
            <person name="Brescovit A.D."/>
            <person name="Santos A.J."/>
        </authorList>
    </citation>
    <scope>NUCLEOTIDE SEQUENCE</scope>
    <source>
        <tissue evidence="1">Shoot tissue taken approximately 20 cm above the soil surface</tissue>
    </source>
</reference>
<dbReference type="AlphaFoldDB" id="A0A0A8XQ76"/>
<evidence type="ECO:0000313" key="1">
    <source>
        <dbReference type="EMBL" id="JAD15994.1"/>
    </source>
</evidence>
<accession>A0A0A8XQ76</accession>